<dbReference type="AlphaFoldDB" id="A0AAE3AQQ0"/>
<dbReference type="GO" id="GO:0004519">
    <property type="term" value="F:endonuclease activity"/>
    <property type="evidence" value="ECO:0007669"/>
    <property type="project" value="InterPro"/>
</dbReference>
<dbReference type="Proteomes" id="UP001198962">
    <property type="component" value="Unassembled WGS sequence"/>
</dbReference>
<dbReference type="InterPro" id="IPR004919">
    <property type="entry name" value="GmrSD_N"/>
</dbReference>
<sequence length="364" mass="42341">MKIELHEIPVRDVVAGYVDSAENGIVGYGGKLNIRPAFQREFIYKDKQRDEVIRTITKQFPLNVMYWVKDDNGNYELLDGQQRTISICQYVNGDFSLDHLAFHNLTDTEREQILDYKLMIYICEGTDKEKLDWFKIINIAGEQLTAQELRNAIYTGEWLTEAKKYFSKSQCPAYQIAGDYLSGSAIRQNYLETAIKWIAARDGIEIEDYMSKHQHDTNCNELWLYFQSVISWVKATFPTFRKKLMSGLEWGIYYNKYGTATHDPKAYEKRIVELLDDEDVSNQKGIYEYLLDGNEKHLSIRAFSPKMARTAYERQKGICPKCGKHFEIEDMQADHITPWSKGGKTIPENCQMLCADCNRRKSNI</sequence>
<dbReference type="SMART" id="SM00507">
    <property type="entry name" value="HNHc"/>
    <property type="match status" value="1"/>
</dbReference>
<dbReference type="InterPro" id="IPR003615">
    <property type="entry name" value="HNH_nuc"/>
</dbReference>
<feature type="domain" description="HNH nuclease" evidence="1">
    <location>
        <begin position="306"/>
        <end position="359"/>
    </location>
</feature>
<protein>
    <submittedName>
        <fullName evidence="2">DUF262 domain-containing protein</fullName>
    </submittedName>
</protein>
<name>A0AAE3AQQ0_9FIRM</name>
<dbReference type="PANTHER" id="PTHR39639:SF1">
    <property type="entry name" value="DUF262 DOMAIN-CONTAINING PROTEIN"/>
    <property type="match status" value="1"/>
</dbReference>
<comment type="caution">
    <text evidence="2">The sequence shown here is derived from an EMBL/GenBank/DDBJ whole genome shotgun (WGS) entry which is preliminary data.</text>
</comment>
<evidence type="ECO:0000313" key="3">
    <source>
        <dbReference type="Proteomes" id="UP001198962"/>
    </source>
</evidence>
<reference evidence="2" key="1">
    <citation type="submission" date="2021-10" db="EMBL/GenBank/DDBJ databases">
        <title>Anaerobic single-cell dispensing facilitates the cultivation of human gut bacteria.</title>
        <authorList>
            <person name="Afrizal A."/>
        </authorList>
    </citation>
    <scope>NUCLEOTIDE SEQUENCE</scope>
    <source>
        <strain evidence="2">CLA-AA-H274</strain>
    </source>
</reference>
<dbReference type="Pfam" id="PF01844">
    <property type="entry name" value="HNH"/>
    <property type="match status" value="1"/>
</dbReference>
<organism evidence="2 3">
    <name type="scientific">Brotaphodocola catenula</name>
    <dbReference type="NCBI Taxonomy" id="2885361"/>
    <lineage>
        <taxon>Bacteria</taxon>
        <taxon>Bacillati</taxon>
        <taxon>Bacillota</taxon>
        <taxon>Clostridia</taxon>
        <taxon>Lachnospirales</taxon>
        <taxon>Lachnospiraceae</taxon>
        <taxon>Brotaphodocola</taxon>
    </lineage>
</organism>
<dbReference type="GO" id="GO:0003676">
    <property type="term" value="F:nucleic acid binding"/>
    <property type="evidence" value="ECO:0007669"/>
    <property type="project" value="InterPro"/>
</dbReference>
<dbReference type="EMBL" id="JAJEPU010000021">
    <property type="protein sequence ID" value="MCC2164920.1"/>
    <property type="molecule type" value="Genomic_DNA"/>
</dbReference>
<dbReference type="Gene3D" id="1.10.30.50">
    <property type="match status" value="1"/>
</dbReference>
<evidence type="ECO:0000313" key="2">
    <source>
        <dbReference type="EMBL" id="MCC2164920.1"/>
    </source>
</evidence>
<keyword evidence="3" id="KW-1185">Reference proteome</keyword>
<dbReference type="GO" id="GO:0008270">
    <property type="term" value="F:zinc ion binding"/>
    <property type="evidence" value="ECO:0007669"/>
    <property type="project" value="InterPro"/>
</dbReference>
<proteinExistence type="predicted"/>
<dbReference type="InterPro" id="IPR002711">
    <property type="entry name" value="HNH"/>
</dbReference>
<accession>A0AAE3AQQ0</accession>
<dbReference type="CDD" id="cd00085">
    <property type="entry name" value="HNHc"/>
    <property type="match status" value="1"/>
</dbReference>
<dbReference type="RefSeq" id="WP_308451385.1">
    <property type="nucleotide sequence ID" value="NZ_JAJEPU010000021.1"/>
</dbReference>
<gene>
    <name evidence="2" type="ORF">LKD32_08515</name>
</gene>
<dbReference type="Pfam" id="PF03235">
    <property type="entry name" value="GmrSD_N"/>
    <property type="match status" value="1"/>
</dbReference>
<evidence type="ECO:0000259" key="1">
    <source>
        <dbReference type="SMART" id="SM00507"/>
    </source>
</evidence>
<dbReference type="PANTHER" id="PTHR39639">
    <property type="entry name" value="CHROMOSOME 16, WHOLE GENOME SHOTGUN SEQUENCE"/>
    <property type="match status" value="1"/>
</dbReference>